<feature type="region of interest" description="Disordered" evidence="1">
    <location>
        <begin position="1"/>
        <end position="68"/>
    </location>
</feature>
<keyword evidence="2" id="KW-0472">Membrane</keyword>
<keyword evidence="2" id="KW-1133">Transmembrane helix</keyword>
<dbReference type="PaxDb" id="7159-AAEL007454-PA"/>
<keyword evidence="2" id="KW-0812">Transmembrane</keyword>
<evidence type="ECO:0000256" key="1">
    <source>
        <dbReference type="SAM" id="MobiDB-lite"/>
    </source>
</evidence>
<dbReference type="PhylomeDB" id="Q171Z7"/>
<feature type="compositionally biased region" description="Low complexity" evidence="1">
    <location>
        <begin position="19"/>
        <end position="40"/>
    </location>
</feature>
<reference evidence="3" key="1">
    <citation type="submission" date="2005-10" db="EMBL/GenBank/DDBJ databases">
        <authorList>
            <person name="Loftus B.J."/>
            <person name="Nene V.M."/>
            <person name="Hannick L.I."/>
            <person name="Bidwell S."/>
            <person name="Haas B."/>
            <person name="Amedeo P."/>
            <person name="Orvis J."/>
            <person name="Wortman J.R."/>
            <person name="White O.R."/>
            <person name="Salzberg S."/>
            <person name="Shumway M."/>
            <person name="Koo H."/>
            <person name="Zhao Y."/>
            <person name="Holmes M."/>
            <person name="Miller J."/>
            <person name="Schatz M."/>
            <person name="Pop M."/>
            <person name="Pai G."/>
            <person name="Utterback T."/>
            <person name="Rogers Y.-H."/>
            <person name="Kravitz S."/>
            <person name="Fraser C.M."/>
        </authorList>
    </citation>
    <scope>NUCLEOTIDE SEQUENCE</scope>
    <source>
        <strain evidence="3">Liverpool</strain>
    </source>
</reference>
<dbReference type="STRING" id="7159.Q171Z7"/>
<dbReference type="Proteomes" id="UP000682892">
    <property type="component" value="Unassembled WGS sequence"/>
</dbReference>
<gene>
    <name evidence="3" type="ORF">AaeL_AAEL007454</name>
</gene>
<dbReference type="eggNOG" id="ENOG502SQWY">
    <property type="taxonomic scope" value="Eukaryota"/>
</dbReference>
<evidence type="ECO:0000256" key="2">
    <source>
        <dbReference type="SAM" id="Phobius"/>
    </source>
</evidence>
<reference evidence="3" key="3">
    <citation type="submission" date="2012-09" db="EMBL/GenBank/DDBJ databases">
        <authorList>
            <consortium name="VectorBase"/>
        </authorList>
    </citation>
    <scope>NUCLEOTIDE SEQUENCE</scope>
    <source>
        <strain evidence="3">Liverpool</strain>
    </source>
</reference>
<accession>Q171Z7</accession>
<sequence>MVPATTKEVSSNPAKDKSVTVTKTTVTTVTTSASSSSRTSPSKKEIRQSEISRTLEDSQKAVLRTSTPKATSKVSKKITLTPEELQKHVAYKEYKEAGEYWNKFPKTDYTYSELSPFRRELAPGMIAMPNMSRPGLTKHAERISVMIERNPTQESYIRQRYAASKYSSSGVAGGSFARADPYDSGEETLDLSQLSRASQSYRSKRSASHVQVDEHRSFVSRFFLSIVNLFYSATHSVSRVFNQSEHNLYYTRIEDERGFFAKIYSFFNMLVTSIFKKVYLLISSVLFMDTWLLQSASGDVPQRRRKFLRFLLILLPFLVCGGTLLFVDLSHWFPENTFQLPKFDFKLDLPDAEPAKAFVLEKWDSARLFTEHYLDALKLASQNGFEEARKIWQENVNHLFG</sequence>
<protein>
    <submittedName>
        <fullName evidence="3">AAEL007454-PA</fullName>
    </submittedName>
</protein>
<proteinExistence type="predicted"/>
<reference evidence="3" key="2">
    <citation type="journal article" date="2007" name="Science">
        <title>Genome sequence of Aedes aegypti, a major arbovirus vector.</title>
        <authorList>
            <person name="Nene V."/>
            <person name="Wortman J.R."/>
            <person name="Lawson D."/>
            <person name="Haas B."/>
            <person name="Kodira C."/>
            <person name="Tu Z.J."/>
            <person name="Loftus B."/>
            <person name="Xi Z."/>
            <person name="Megy K."/>
            <person name="Grabherr M."/>
            <person name="Ren Q."/>
            <person name="Zdobnov E.M."/>
            <person name="Lobo N.F."/>
            <person name="Campbell K.S."/>
            <person name="Brown S.E."/>
            <person name="Bonaldo M.F."/>
            <person name="Zhu J."/>
            <person name="Sinkins S.P."/>
            <person name="Hogenkamp D.G."/>
            <person name="Amedeo P."/>
            <person name="Arensburger P."/>
            <person name="Atkinson P.W."/>
            <person name="Bidwell S."/>
            <person name="Biedler J."/>
            <person name="Birney E."/>
            <person name="Bruggner R.V."/>
            <person name="Costas J."/>
            <person name="Coy M.R."/>
            <person name="Crabtree J."/>
            <person name="Crawford M."/>
            <person name="Debruyn B."/>
            <person name="Decaprio D."/>
            <person name="Eiglmeier K."/>
            <person name="Eisenstadt E."/>
            <person name="El-Dorry H."/>
            <person name="Gelbart W.M."/>
            <person name="Gomes S.L."/>
            <person name="Hammond M."/>
            <person name="Hannick L.I."/>
            <person name="Hogan J.R."/>
            <person name="Holmes M.H."/>
            <person name="Jaffe D."/>
            <person name="Johnston J.S."/>
            <person name="Kennedy R.C."/>
            <person name="Koo H."/>
            <person name="Kravitz S."/>
            <person name="Kriventseva E.V."/>
            <person name="Kulp D."/>
            <person name="Labutti K."/>
            <person name="Lee E."/>
            <person name="Li S."/>
            <person name="Lovin D.D."/>
            <person name="Mao C."/>
            <person name="Mauceli E."/>
            <person name="Menck C.F."/>
            <person name="Miller J.R."/>
            <person name="Montgomery P."/>
            <person name="Mori A."/>
            <person name="Nascimento A.L."/>
            <person name="Naveira H.F."/>
            <person name="Nusbaum C."/>
            <person name="O'leary S."/>
            <person name="Orvis J."/>
            <person name="Pertea M."/>
            <person name="Quesneville H."/>
            <person name="Reidenbach K.R."/>
            <person name="Rogers Y.H."/>
            <person name="Roth C.W."/>
            <person name="Schneider J.R."/>
            <person name="Schatz M."/>
            <person name="Shumway M."/>
            <person name="Stanke M."/>
            <person name="Stinson E.O."/>
            <person name="Tubio J.M."/>
            <person name="Vanzee J.P."/>
            <person name="Verjovski-Almeida S."/>
            <person name="Werner D."/>
            <person name="White O."/>
            <person name="Wyder S."/>
            <person name="Zeng Q."/>
            <person name="Zhao Q."/>
            <person name="Zhao Y."/>
            <person name="Hill C.A."/>
            <person name="Raikhel A.S."/>
            <person name="Soares M.B."/>
            <person name="Knudson D.L."/>
            <person name="Lee N.H."/>
            <person name="Galagan J."/>
            <person name="Salzberg S.L."/>
            <person name="Paulsen I.T."/>
            <person name="Dimopoulos G."/>
            <person name="Collins F.H."/>
            <person name="Birren B."/>
            <person name="Fraser-Liggett C.M."/>
            <person name="Severson D.W."/>
        </authorList>
    </citation>
    <scope>NUCLEOTIDE SEQUENCE [LARGE SCALE GENOMIC DNA]</scope>
    <source>
        <strain evidence="3">Liverpool</strain>
    </source>
</reference>
<dbReference type="VEuPathDB" id="VectorBase:AAEL019936"/>
<dbReference type="AlphaFoldDB" id="Q171Z7"/>
<organism evidence="3 4">
    <name type="scientific">Aedes aegypti</name>
    <name type="common">Yellowfever mosquito</name>
    <name type="synonym">Culex aegypti</name>
    <dbReference type="NCBI Taxonomy" id="7159"/>
    <lineage>
        <taxon>Eukaryota</taxon>
        <taxon>Metazoa</taxon>
        <taxon>Ecdysozoa</taxon>
        <taxon>Arthropoda</taxon>
        <taxon>Hexapoda</taxon>
        <taxon>Insecta</taxon>
        <taxon>Pterygota</taxon>
        <taxon>Neoptera</taxon>
        <taxon>Endopterygota</taxon>
        <taxon>Diptera</taxon>
        <taxon>Nematocera</taxon>
        <taxon>Culicoidea</taxon>
        <taxon>Culicidae</taxon>
        <taxon>Culicinae</taxon>
        <taxon>Aedini</taxon>
        <taxon>Aedes</taxon>
        <taxon>Stegomyia</taxon>
    </lineage>
</organism>
<name>Q171Z7_AEDAE</name>
<feature type="transmembrane region" description="Helical" evidence="2">
    <location>
        <begin position="307"/>
        <end position="327"/>
    </location>
</feature>
<evidence type="ECO:0000313" key="3">
    <source>
        <dbReference type="EMBL" id="EAT40841.1"/>
    </source>
</evidence>
<evidence type="ECO:0000313" key="4">
    <source>
        <dbReference type="Proteomes" id="UP000682892"/>
    </source>
</evidence>
<dbReference type="EMBL" id="CH477442">
    <property type="protein sequence ID" value="EAT40841.1"/>
    <property type="molecule type" value="Genomic_DNA"/>
</dbReference>
<feature type="compositionally biased region" description="Basic and acidic residues" evidence="1">
    <location>
        <begin position="42"/>
        <end position="59"/>
    </location>
</feature>